<dbReference type="InterPro" id="IPR034768">
    <property type="entry name" value="4FE4S_WBL"/>
</dbReference>
<sequence length="100" mass="10856">MTRAKSRLPQIPDPIASLVDDRLTGARCSGRHPLFDAEIDDESAEERSARLAWARTECTRCPVQGLCRTAASEQDHPLGIWGGKVHGLPGRPGRKDTPAA</sequence>
<feature type="region of interest" description="Disordered" evidence="1">
    <location>
        <begin position="78"/>
        <end position="100"/>
    </location>
</feature>
<name>H0JV25_9NOCA</name>
<evidence type="ECO:0000259" key="2">
    <source>
        <dbReference type="PROSITE" id="PS51674"/>
    </source>
</evidence>
<gene>
    <name evidence="3" type="ORF">AK37_17780</name>
</gene>
<feature type="domain" description="4Fe-4S Wbl-type" evidence="2">
    <location>
        <begin position="27"/>
        <end position="91"/>
    </location>
</feature>
<accession>H0JV25</accession>
<dbReference type="Proteomes" id="UP000005064">
    <property type="component" value="Unassembled WGS sequence"/>
</dbReference>
<protein>
    <recommendedName>
        <fullName evidence="2">4Fe-4S Wbl-type domain-containing protein</fullName>
    </recommendedName>
</protein>
<evidence type="ECO:0000256" key="1">
    <source>
        <dbReference type="SAM" id="MobiDB-lite"/>
    </source>
</evidence>
<dbReference type="RefSeq" id="WP_006553491.1">
    <property type="nucleotide sequence ID" value="NZ_AHBW01000051.1"/>
</dbReference>
<organism evidence="3 4">
    <name type="scientific">Rhodococcus pyridinivorans AK37</name>
    <dbReference type="NCBI Taxonomy" id="1114960"/>
    <lineage>
        <taxon>Bacteria</taxon>
        <taxon>Bacillati</taxon>
        <taxon>Actinomycetota</taxon>
        <taxon>Actinomycetes</taxon>
        <taxon>Mycobacteriales</taxon>
        <taxon>Nocardiaceae</taxon>
        <taxon>Rhodococcus</taxon>
    </lineage>
</organism>
<dbReference type="PATRIC" id="fig|1114960.4.peg.3631"/>
<evidence type="ECO:0000313" key="3">
    <source>
        <dbReference type="EMBL" id="EHK82121.1"/>
    </source>
</evidence>
<proteinExistence type="predicted"/>
<dbReference type="AlphaFoldDB" id="H0JV25"/>
<reference evidence="3 4" key="1">
    <citation type="submission" date="2011-12" db="EMBL/GenBank/DDBJ databases">
        <authorList>
            <person name="Kriszt B."/>
            <person name="Tancsics A."/>
            <person name="Cserhati M."/>
            <person name="Toth A."/>
            <person name="Nagy I."/>
            <person name="Horvath B."/>
            <person name="Tamura T."/>
            <person name="Kukolya J."/>
            <person name="Szoboszlay S."/>
        </authorList>
    </citation>
    <scope>NUCLEOTIDE SEQUENCE [LARGE SCALE GENOMIC DNA]</scope>
    <source>
        <strain evidence="3 4">AK37</strain>
    </source>
</reference>
<dbReference type="EMBL" id="AHBW01000051">
    <property type="protein sequence ID" value="EHK82121.1"/>
    <property type="molecule type" value="Genomic_DNA"/>
</dbReference>
<dbReference type="PROSITE" id="PS51674">
    <property type="entry name" value="4FE4S_WBL"/>
    <property type="match status" value="1"/>
</dbReference>
<dbReference type="Pfam" id="PF02467">
    <property type="entry name" value="Whib"/>
    <property type="match status" value="1"/>
</dbReference>
<comment type="caution">
    <text evidence="3">The sequence shown here is derived from an EMBL/GenBank/DDBJ whole genome shotgun (WGS) entry which is preliminary data.</text>
</comment>
<evidence type="ECO:0000313" key="4">
    <source>
        <dbReference type="Proteomes" id="UP000005064"/>
    </source>
</evidence>